<dbReference type="Proteomes" id="UP000887116">
    <property type="component" value="Unassembled WGS sequence"/>
</dbReference>
<comment type="caution">
    <text evidence="2">The sequence shown here is derived from an EMBL/GenBank/DDBJ whole genome shotgun (WGS) entry which is preliminary data.</text>
</comment>
<name>A0A8X6EY90_TRICU</name>
<accession>A0A8X6EY90</accession>
<evidence type="ECO:0000313" key="2">
    <source>
        <dbReference type="EMBL" id="GFQ64657.1"/>
    </source>
</evidence>
<proteinExistence type="predicted"/>
<feature type="domain" description="YitH/HolE acetyltransferase (GNAT)" evidence="1">
    <location>
        <begin position="8"/>
        <end position="81"/>
    </location>
</feature>
<organism evidence="2 3">
    <name type="scientific">Trichonephila clavata</name>
    <name type="common">Joro spider</name>
    <name type="synonym">Nephila clavata</name>
    <dbReference type="NCBI Taxonomy" id="2740835"/>
    <lineage>
        <taxon>Eukaryota</taxon>
        <taxon>Metazoa</taxon>
        <taxon>Ecdysozoa</taxon>
        <taxon>Arthropoda</taxon>
        <taxon>Chelicerata</taxon>
        <taxon>Arachnida</taxon>
        <taxon>Araneae</taxon>
        <taxon>Araneomorphae</taxon>
        <taxon>Entelegynae</taxon>
        <taxon>Araneoidea</taxon>
        <taxon>Nephilidae</taxon>
        <taxon>Trichonephila</taxon>
    </lineage>
</organism>
<dbReference type="OrthoDB" id="10354810at2759"/>
<dbReference type="AlphaFoldDB" id="A0A8X6EY90"/>
<evidence type="ECO:0000313" key="3">
    <source>
        <dbReference type="Proteomes" id="UP000887116"/>
    </source>
</evidence>
<protein>
    <submittedName>
        <fullName evidence="2">N-acetyltransferase domain-containing protein</fullName>
    </submittedName>
</protein>
<evidence type="ECO:0000259" key="1">
    <source>
        <dbReference type="Pfam" id="PF18014"/>
    </source>
</evidence>
<reference evidence="2" key="1">
    <citation type="submission" date="2020-07" db="EMBL/GenBank/DDBJ databases">
        <title>Multicomponent nature underlies the extraordinary mechanical properties of spider dragline silk.</title>
        <authorList>
            <person name="Kono N."/>
            <person name="Nakamura H."/>
            <person name="Mori M."/>
            <person name="Yoshida Y."/>
            <person name="Ohtoshi R."/>
            <person name="Malay A.D."/>
            <person name="Moran D.A.P."/>
            <person name="Tomita M."/>
            <person name="Numata K."/>
            <person name="Arakawa K."/>
        </authorList>
    </citation>
    <scope>NUCLEOTIDE SEQUENCE</scope>
</reference>
<sequence length="90" mass="10149">MSIVEYGRIGPLYADDPSVAEAMVKRLITDMPEAKGFATVTINTNILANMILEKLNVPIHSSLYRMYMTEKLDIDTKRVFAHLDIDFTAV</sequence>
<keyword evidence="3" id="KW-1185">Reference proteome</keyword>
<dbReference type="Gene3D" id="3.40.630.90">
    <property type="match status" value="1"/>
</dbReference>
<dbReference type="EMBL" id="BMAO01010084">
    <property type="protein sequence ID" value="GFQ64657.1"/>
    <property type="molecule type" value="Genomic_DNA"/>
</dbReference>
<dbReference type="Pfam" id="PF18014">
    <property type="entry name" value="Acetyltransf_18"/>
    <property type="match status" value="1"/>
</dbReference>
<gene>
    <name evidence="2" type="primary">NCL1_18721</name>
    <name evidence="2" type="ORF">TNCT_2281</name>
</gene>
<dbReference type="InterPro" id="IPR041496">
    <property type="entry name" value="YitH/HolE_GNAT"/>
</dbReference>